<sequence>MADWLNVGSLVLGLTAWFLPVISIMRDKRKPNKNWASYSIMSLSACAIALFCQILYSYHLVRIEDISAIYDTAGGVVLAATVLLIITFILNTINVRLNRIKG</sequence>
<accession>D3FRI6</accession>
<gene>
    <name evidence="2" type="ordered locus">BpOF4_17680</name>
</gene>
<feature type="transmembrane region" description="Helical" evidence="1">
    <location>
        <begin position="6"/>
        <end position="24"/>
    </location>
</feature>
<dbReference type="HOGENOM" id="CLU_167638_0_0_9"/>
<keyword evidence="3" id="KW-1185">Reference proteome</keyword>
<feature type="transmembrane region" description="Helical" evidence="1">
    <location>
        <begin position="68"/>
        <end position="93"/>
    </location>
</feature>
<reference evidence="2 3" key="1">
    <citation type="journal article" date="2011" name="Environ. Microbiol.">
        <title>Genome of alkaliphilic Bacillus pseudofirmus OF4 reveals adaptations that support the ability to grow in an external pH range from 7.5 to 11.4.</title>
        <authorList>
            <person name="Janto B."/>
            <person name="Ahmed A."/>
            <person name="Ito M."/>
            <person name="Liu J."/>
            <person name="Hicks D.B."/>
            <person name="Pagni S."/>
            <person name="Fackelmayer O.J."/>
            <person name="Smith T.A."/>
            <person name="Earl J."/>
            <person name="Elbourne L.D."/>
            <person name="Hassan K."/>
            <person name="Paulsen I.T."/>
            <person name="Kolsto A.B."/>
            <person name="Tourasse N.J."/>
            <person name="Ehrlich G.D."/>
            <person name="Boissy R."/>
            <person name="Ivey D.M."/>
            <person name="Li G."/>
            <person name="Xue Y."/>
            <person name="Ma Y."/>
            <person name="Hu F.Z."/>
            <person name="Krulwich T.A."/>
        </authorList>
    </citation>
    <scope>NUCLEOTIDE SEQUENCE [LARGE SCALE GENOMIC DNA]</scope>
    <source>
        <strain evidence="3">ATCC BAA-2126 / JCM 17055 / OF4</strain>
    </source>
</reference>
<feature type="transmembrane region" description="Helical" evidence="1">
    <location>
        <begin position="36"/>
        <end position="56"/>
    </location>
</feature>
<evidence type="ECO:0000313" key="2">
    <source>
        <dbReference type="EMBL" id="ADC51577.1"/>
    </source>
</evidence>
<dbReference type="STRING" id="398511.BpOF4_17680"/>
<evidence type="ECO:0000256" key="1">
    <source>
        <dbReference type="SAM" id="Phobius"/>
    </source>
</evidence>
<name>D3FRI6_ALKPO</name>
<proteinExistence type="predicted"/>
<keyword evidence="1" id="KW-1133">Transmembrane helix</keyword>
<dbReference type="Proteomes" id="UP000001544">
    <property type="component" value="Chromosome"/>
</dbReference>
<dbReference type="KEGG" id="bpf:BpOF4_17680"/>
<evidence type="ECO:0000313" key="3">
    <source>
        <dbReference type="Proteomes" id="UP000001544"/>
    </source>
</evidence>
<dbReference type="RefSeq" id="WP_012958939.1">
    <property type="nucleotide sequence ID" value="NC_013791.2"/>
</dbReference>
<protein>
    <recommendedName>
        <fullName evidence="4">Cytochrome c oxidase subunit 4</fullName>
    </recommendedName>
</protein>
<keyword evidence="1" id="KW-0812">Transmembrane</keyword>
<evidence type="ECO:0008006" key="4">
    <source>
        <dbReference type="Google" id="ProtNLM"/>
    </source>
</evidence>
<dbReference type="AlphaFoldDB" id="D3FRI6"/>
<keyword evidence="1" id="KW-0472">Membrane</keyword>
<dbReference type="eggNOG" id="ENOG5032SN8">
    <property type="taxonomic scope" value="Bacteria"/>
</dbReference>
<dbReference type="EMBL" id="CP001878">
    <property type="protein sequence ID" value="ADC51577.1"/>
    <property type="molecule type" value="Genomic_DNA"/>
</dbReference>
<organism evidence="2 3">
    <name type="scientific">Alkalihalophilus pseudofirmus (strain ATCC BAA-2126 / JCM 17055 / OF4)</name>
    <name type="common">Bacillus pseudofirmus</name>
    <dbReference type="NCBI Taxonomy" id="398511"/>
    <lineage>
        <taxon>Bacteria</taxon>
        <taxon>Bacillati</taxon>
        <taxon>Bacillota</taxon>
        <taxon>Bacilli</taxon>
        <taxon>Bacillales</taxon>
        <taxon>Bacillaceae</taxon>
        <taxon>Alkalihalophilus</taxon>
    </lineage>
</organism>